<name>A0A023AY55_GRENI</name>
<keyword evidence="7 10" id="KW-0342">GTP-binding</keyword>
<evidence type="ECO:0000256" key="5">
    <source>
        <dbReference type="ARBA" id="ARBA00022824"/>
    </source>
</evidence>
<feature type="binding site" evidence="10">
    <location>
        <begin position="61"/>
        <end position="68"/>
    </location>
    <ligand>
        <name>GTP</name>
        <dbReference type="ChEBI" id="CHEBI:37565"/>
    </ligand>
</feature>
<dbReference type="PANTHER" id="PTHR45923">
    <property type="entry name" value="PROTEIN SEY1"/>
    <property type="match status" value="1"/>
</dbReference>
<accession>A0A023AY55</accession>
<feature type="transmembrane region" description="Helical" evidence="11">
    <location>
        <begin position="778"/>
        <end position="795"/>
    </location>
</feature>
<dbReference type="PANTHER" id="PTHR45923:SF2">
    <property type="entry name" value="PROTEIN SEY1"/>
    <property type="match status" value="1"/>
</dbReference>
<dbReference type="GO" id="GO:0005789">
    <property type="term" value="C:endoplasmic reticulum membrane"/>
    <property type="evidence" value="ECO:0007669"/>
    <property type="project" value="UniProtKB-SubCell"/>
</dbReference>
<dbReference type="InterPro" id="IPR046758">
    <property type="entry name" value="Sey1/RHD3-like_3HB"/>
</dbReference>
<dbReference type="GO" id="GO:0003924">
    <property type="term" value="F:GTPase activity"/>
    <property type="evidence" value="ECO:0007669"/>
    <property type="project" value="UniProtKB-UniRule"/>
</dbReference>
<dbReference type="HAMAP" id="MF_03109">
    <property type="entry name" value="Sey1"/>
    <property type="match status" value="1"/>
</dbReference>
<dbReference type="EMBL" id="AFNH02001233">
    <property type="protein sequence ID" value="EZG43587.1"/>
    <property type="molecule type" value="Genomic_DNA"/>
</dbReference>
<dbReference type="PROSITE" id="PS51715">
    <property type="entry name" value="G_GB1_RHD3"/>
    <property type="match status" value="1"/>
</dbReference>
<dbReference type="Proteomes" id="UP000019763">
    <property type="component" value="Unassembled WGS sequence"/>
</dbReference>
<dbReference type="SUPFAM" id="SSF52540">
    <property type="entry name" value="P-loop containing nucleoside triphosphate hydrolases"/>
    <property type="match status" value="1"/>
</dbReference>
<comment type="subcellular location">
    <subcellularLocation>
        <location evidence="1 10">Endoplasmic reticulum membrane</location>
        <topology evidence="1 10">Multi-pass membrane protein</topology>
    </subcellularLocation>
</comment>
<feature type="domain" description="GB1/RHD3-type G" evidence="12">
    <location>
        <begin position="51"/>
        <end position="284"/>
    </location>
</feature>
<keyword evidence="6 10" id="KW-1133">Transmembrane helix</keyword>
<evidence type="ECO:0000256" key="3">
    <source>
        <dbReference type="ARBA" id="ARBA00022741"/>
    </source>
</evidence>
<dbReference type="GeneID" id="22915721"/>
<dbReference type="EC" id="3.6.5.-" evidence="10"/>
<sequence length="833" mass="96324">MVRLVGGAQDREKIRSMSEVSRSLVEVVDFDGVFHSDFKTMFDGLGLLDCGLEYNVVTVLGCQSSGKSTLLNALFGTKFPEMDSMCGRGQTTRGVWCSRDIESSTLVIDVEGTDSKERGEDRLTFEHRASLFSLAVADAVIVNMWYHDIGRYTASNYGLLKTVLAVMLELFHTNDSSKMDSRMDSRMDNHTRTHMIFIIRDHSSSLTPIHKLERLLLQDVVDIWDGIKKPLPLQNSTADDFFKFSVIGLPSKVDDKNNFDIEVKNLKLNWLNKLRPKHYTRTIPADGFPMYCESIWNTIMNSDQLDIPSQKEMVAIYRCDEIKIRAFMKMKDGLAQHDYDVIFDHDKNKDNLTVGDNLTINDNTNTIIQNLLSFVIHDYHKDAWRYDTNVYNKKLNELLDDCYYELQKIYDTSLNMERQKCLKEAAKYLEKLGRKDPYKSSRLLDDGSDIFEFWRQLDIKYLSNWMDMTLDDFAKKCKSSSINFSVSLGENDVKLNHEFTSDLQMSLLKENLIEMRTKFKESELQSFKNILEEPVQGIREQIEMLQLEPDLNNYWNEATKILLDNSTRLYPQYGVALQGIVGSNHGTDKCEEPSREIVESTMTRASTPFMTTESDERMRFNMVLYECLRESFARRSDRICDQVYKRFKRFFETDEDGVPNYWATTKPDDIKRLYREAKSKALALFPIICEYKVDLHALVHDEFVDPRLLELSQQPLLFGIKQSESLSTSEKFMLKACQEAQFIQATGGQMTKQSWWMWLLCILLGWNEIMFVIRQPIIFMLGLTAALVMGAAWYTGNLFTLITGGRLLTSHVLSVILPIIQKELAPKLHTQTR</sequence>
<dbReference type="OMA" id="HECASNF"/>
<keyword evidence="3 10" id="KW-0547">Nucleotide-binding</keyword>
<keyword evidence="8 10" id="KW-0472">Membrane</keyword>
<dbReference type="Gene3D" id="3.40.50.300">
    <property type="entry name" value="P-loop containing nucleotide triphosphate hydrolases"/>
    <property type="match status" value="1"/>
</dbReference>
<dbReference type="VEuPathDB" id="CryptoDB:GNI_165370"/>
<evidence type="ECO:0000256" key="4">
    <source>
        <dbReference type="ARBA" id="ARBA00022801"/>
    </source>
</evidence>
<dbReference type="InterPro" id="IPR027417">
    <property type="entry name" value="P-loop_NTPase"/>
</dbReference>
<comment type="function">
    <text evidence="10">Probable GTP-binding protein that may be involved in cell development.</text>
</comment>
<evidence type="ECO:0000256" key="2">
    <source>
        <dbReference type="ARBA" id="ARBA00022692"/>
    </source>
</evidence>
<protein>
    <recommendedName>
        <fullName evidence="10">Protein SEY1 homolog</fullName>
        <ecNumber evidence="10">3.6.5.-</ecNumber>
    </recommendedName>
</protein>
<feature type="topological domain" description="Lumenal" evidence="10">
    <location>
        <begin position="774"/>
        <end position="776"/>
    </location>
</feature>
<dbReference type="AlphaFoldDB" id="A0A023AY55"/>
<evidence type="ECO:0000256" key="1">
    <source>
        <dbReference type="ARBA" id="ARBA00004477"/>
    </source>
</evidence>
<evidence type="ECO:0000256" key="9">
    <source>
        <dbReference type="ARBA" id="ARBA00029381"/>
    </source>
</evidence>
<proteinExistence type="inferred from homology"/>
<feature type="topological domain" description="Cytoplasmic" evidence="10">
    <location>
        <begin position="798"/>
        <end position="833"/>
    </location>
</feature>
<evidence type="ECO:0000256" key="10">
    <source>
        <dbReference type="HAMAP-Rule" id="MF_03109"/>
    </source>
</evidence>
<feature type="topological domain" description="Cytoplasmic" evidence="10">
    <location>
        <begin position="1"/>
        <end position="752"/>
    </location>
</feature>
<evidence type="ECO:0000313" key="13">
    <source>
        <dbReference type="EMBL" id="EZG43587.1"/>
    </source>
</evidence>
<dbReference type="InterPro" id="IPR030386">
    <property type="entry name" value="G_GB1_RHD3_dom"/>
</dbReference>
<comment type="caution">
    <text evidence="13">The sequence shown here is derived from an EMBL/GenBank/DDBJ whole genome shotgun (WGS) entry which is preliminary data.</text>
</comment>
<dbReference type="RefSeq" id="XP_011133179.1">
    <property type="nucleotide sequence ID" value="XM_011134877.1"/>
</dbReference>
<evidence type="ECO:0000256" key="8">
    <source>
        <dbReference type="ARBA" id="ARBA00023136"/>
    </source>
</evidence>
<keyword evidence="4 10" id="KW-0378">Hydrolase</keyword>
<keyword evidence="5 10" id="KW-0256">Endoplasmic reticulum</keyword>
<gene>
    <name evidence="13" type="ORF">GNI_165370</name>
</gene>
<dbReference type="eggNOG" id="KOG2203">
    <property type="taxonomic scope" value="Eukaryota"/>
</dbReference>
<evidence type="ECO:0000259" key="12">
    <source>
        <dbReference type="PROSITE" id="PS51715"/>
    </source>
</evidence>
<evidence type="ECO:0000256" key="7">
    <source>
        <dbReference type="ARBA" id="ARBA00023134"/>
    </source>
</evidence>
<evidence type="ECO:0000313" key="14">
    <source>
        <dbReference type="Proteomes" id="UP000019763"/>
    </source>
</evidence>
<evidence type="ECO:0000256" key="11">
    <source>
        <dbReference type="SAM" id="Phobius"/>
    </source>
</evidence>
<keyword evidence="2 10" id="KW-0812">Transmembrane</keyword>
<dbReference type="Pfam" id="PF05879">
    <property type="entry name" value="RHD3_GTPase"/>
    <property type="match status" value="1"/>
</dbReference>
<evidence type="ECO:0000256" key="6">
    <source>
        <dbReference type="ARBA" id="ARBA00022989"/>
    </source>
</evidence>
<dbReference type="GO" id="GO:0005525">
    <property type="term" value="F:GTP binding"/>
    <property type="evidence" value="ECO:0007669"/>
    <property type="project" value="UniProtKB-UniRule"/>
</dbReference>
<keyword evidence="14" id="KW-1185">Reference proteome</keyword>
<dbReference type="Pfam" id="PF20428">
    <property type="entry name" value="Sey1_3HB"/>
    <property type="match status" value="2"/>
</dbReference>
<dbReference type="GO" id="GO:0016320">
    <property type="term" value="P:endoplasmic reticulum membrane fusion"/>
    <property type="evidence" value="ECO:0007669"/>
    <property type="project" value="TreeGrafter"/>
</dbReference>
<dbReference type="FunFam" id="3.40.50.300:FF:000727">
    <property type="entry name" value="Protein SEY1 homolog"/>
    <property type="match status" value="1"/>
</dbReference>
<dbReference type="OrthoDB" id="1597724at2759"/>
<reference evidence="13" key="1">
    <citation type="submission" date="2013-12" db="EMBL/GenBank/DDBJ databases">
        <authorList>
            <person name="Omoto C.K."/>
            <person name="Sibley D."/>
            <person name="Venepally P."/>
            <person name="Hadjithomas M."/>
            <person name="Karamycheva S."/>
            <person name="Brunk B."/>
            <person name="Roos D."/>
            <person name="Caler E."/>
            <person name="Lorenzi H."/>
        </authorList>
    </citation>
    <scope>NUCLEOTIDE SEQUENCE</scope>
</reference>
<dbReference type="InterPro" id="IPR008803">
    <property type="entry name" value="RHD3/Sey1"/>
</dbReference>
<comment type="similarity">
    <text evidence="10">Belongs to the TRAFAC class dynamin-like GTPase superfamily. GB1/RHD3 GTPase family. RHD3 subfamily.</text>
</comment>
<comment type="function">
    <text evidence="9">Probable GTP-binding protein involved in generating and maintaining the structure of the tubular endoplasmic reticulum network.</text>
</comment>
<organism evidence="13 14">
    <name type="scientific">Gregarina niphandrodes</name>
    <name type="common">Septate eugregarine</name>
    <dbReference type="NCBI Taxonomy" id="110365"/>
    <lineage>
        <taxon>Eukaryota</taxon>
        <taxon>Sar</taxon>
        <taxon>Alveolata</taxon>
        <taxon>Apicomplexa</taxon>
        <taxon>Conoidasida</taxon>
        <taxon>Gregarinasina</taxon>
        <taxon>Eugregarinorida</taxon>
        <taxon>Gregarinidae</taxon>
        <taxon>Gregarina</taxon>
    </lineage>
</organism>